<organism evidence="1 2">
    <name type="scientific">Nephila pilipes</name>
    <name type="common">Giant wood spider</name>
    <name type="synonym">Nephila maculata</name>
    <dbReference type="NCBI Taxonomy" id="299642"/>
    <lineage>
        <taxon>Eukaryota</taxon>
        <taxon>Metazoa</taxon>
        <taxon>Ecdysozoa</taxon>
        <taxon>Arthropoda</taxon>
        <taxon>Chelicerata</taxon>
        <taxon>Arachnida</taxon>
        <taxon>Araneae</taxon>
        <taxon>Araneomorphae</taxon>
        <taxon>Entelegynae</taxon>
        <taxon>Araneoidea</taxon>
        <taxon>Nephilidae</taxon>
        <taxon>Nephila</taxon>
    </lineage>
</organism>
<reference evidence="1" key="1">
    <citation type="submission" date="2020-08" db="EMBL/GenBank/DDBJ databases">
        <title>Multicomponent nature underlies the extraordinary mechanical properties of spider dragline silk.</title>
        <authorList>
            <person name="Kono N."/>
            <person name="Nakamura H."/>
            <person name="Mori M."/>
            <person name="Yoshida Y."/>
            <person name="Ohtoshi R."/>
            <person name="Malay A.D."/>
            <person name="Moran D.A.P."/>
            <person name="Tomita M."/>
            <person name="Numata K."/>
            <person name="Arakawa K."/>
        </authorList>
    </citation>
    <scope>NUCLEOTIDE SEQUENCE</scope>
</reference>
<evidence type="ECO:0000313" key="2">
    <source>
        <dbReference type="Proteomes" id="UP000887013"/>
    </source>
</evidence>
<accession>A0A8X6MNU1</accession>
<dbReference type="EMBL" id="BMAW01000621">
    <property type="protein sequence ID" value="GFS70040.1"/>
    <property type="molecule type" value="Genomic_DNA"/>
</dbReference>
<gene>
    <name evidence="1" type="ORF">NPIL_321921</name>
</gene>
<dbReference type="AlphaFoldDB" id="A0A8X6MNU1"/>
<dbReference type="Proteomes" id="UP000887013">
    <property type="component" value="Unassembled WGS sequence"/>
</dbReference>
<sequence length="124" mass="14428">MERAARLLTAVIHPSQNVTKVSHFFRVHEERKNFPLTFSCQNPFEFVMARSKQHTGFFTPCQRISPRRGRYQTNMENKSRGEKIQYAPKGSKRRRLSRVVGVLVRTRGKVQTSLKAGRKGICYM</sequence>
<comment type="caution">
    <text evidence="1">The sequence shown here is derived from an EMBL/GenBank/DDBJ whole genome shotgun (WGS) entry which is preliminary data.</text>
</comment>
<name>A0A8X6MNU1_NEPPI</name>
<proteinExistence type="predicted"/>
<keyword evidence="2" id="KW-1185">Reference proteome</keyword>
<evidence type="ECO:0000313" key="1">
    <source>
        <dbReference type="EMBL" id="GFS70040.1"/>
    </source>
</evidence>
<protein>
    <submittedName>
        <fullName evidence="1">Uncharacterized protein</fullName>
    </submittedName>
</protein>